<keyword evidence="2" id="KW-0472">Membrane</keyword>
<dbReference type="CDD" id="cd17352">
    <property type="entry name" value="MFS_MCT_SLC16"/>
    <property type="match status" value="1"/>
</dbReference>
<feature type="transmembrane region" description="Helical" evidence="2">
    <location>
        <begin position="442"/>
        <end position="460"/>
    </location>
</feature>
<keyword evidence="2" id="KW-0812">Transmembrane</keyword>
<feature type="transmembrane region" description="Helical" evidence="2">
    <location>
        <begin position="76"/>
        <end position="101"/>
    </location>
</feature>
<dbReference type="InterPro" id="IPR011701">
    <property type="entry name" value="MFS"/>
</dbReference>
<dbReference type="SUPFAM" id="SSF103473">
    <property type="entry name" value="MFS general substrate transporter"/>
    <property type="match status" value="1"/>
</dbReference>
<feature type="transmembrane region" description="Helical" evidence="2">
    <location>
        <begin position="139"/>
        <end position="161"/>
    </location>
</feature>
<gene>
    <name evidence="3" type="ORF">GWK47_041168</name>
</gene>
<evidence type="ECO:0000256" key="1">
    <source>
        <dbReference type="SAM" id="MobiDB-lite"/>
    </source>
</evidence>
<feature type="region of interest" description="Disordered" evidence="1">
    <location>
        <begin position="1"/>
        <end position="65"/>
    </location>
</feature>
<comment type="caution">
    <text evidence="3">The sequence shown here is derived from an EMBL/GenBank/DDBJ whole genome shotgun (WGS) entry which is preliminary data.</text>
</comment>
<dbReference type="InterPro" id="IPR036259">
    <property type="entry name" value="MFS_trans_sf"/>
</dbReference>
<feature type="transmembrane region" description="Helical" evidence="2">
    <location>
        <begin position="346"/>
        <end position="364"/>
    </location>
</feature>
<dbReference type="Pfam" id="PF07690">
    <property type="entry name" value="MFS_1"/>
    <property type="match status" value="1"/>
</dbReference>
<dbReference type="EMBL" id="JACEEZ010007263">
    <property type="protein sequence ID" value="KAG0724178.1"/>
    <property type="molecule type" value="Genomic_DNA"/>
</dbReference>
<feature type="transmembrane region" description="Helical" evidence="2">
    <location>
        <begin position="167"/>
        <end position="191"/>
    </location>
</feature>
<feature type="transmembrane region" description="Helical" evidence="2">
    <location>
        <begin position="409"/>
        <end position="430"/>
    </location>
</feature>
<keyword evidence="4" id="KW-1185">Reference proteome</keyword>
<feature type="compositionally biased region" description="Basic and acidic residues" evidence="1">
    <location>
        <begin position="14"/>
        <end position="44"/>
    </location>
</feature>
<accession>A0A8J4YA33</accession>
<dbReference type="PANTHER" id="PTHR11360:SF306">
    <property type="entry name" value="RE01051P"/>
    <property type="match status" value="1"/>
</dbReference>
<keyword evidence="2" id="KW-1133">Transmembrane helix</keyword>
<dbReference type="PANTHER" id="PTHR11360">
    <property type="entry name" value="MONOCARBOXYLATE TRANSPORTER"/>
    <property type="match status" value="1"/>
</dbReference>
<protein>
    <submittedName>
        <fullName evidence="3">Monocarboxylate transporter 12-B</fullName>
    </submittedName>
</protein>
<feature type="transmembrane region" description="Helical" evidence="2">
    <location>
        <begin position="376"/>
        <end position="397"/>
    </location>
</feature>
<dbReference type="Gene3D" id="1.20.1250.20">
    <property type="entry name" value="MFS general substrate transporter like domains"/>
    <property type="match status" value="2"/>
</dbReference>
<dbReference type="GO" id="GO:0008028">
    <property type="term" value="F:monocarboxylic acid transmembrane transporter activity"/>
    <property type="evidence" value="ECO:0007669"/>
    <property type="project" value="TreeGrafter"/>
</dbReference>
<proteinExistence type="predicted"/>
<dbReference type="AlphaFoldDB" id="A0A8J4YA33"/>
<feature type="transmembrane region" description="Helical" evidence="2">
    <location>
        <begin position="113"/>
        <end position="132"/>
    </location>
</feature>
<evidence type="ECO:0000313" key="4">
    <source>
        <dbReference type="Proteomes" id="UP000770661"/>
    </source>
</evidence>
<feature type="compositionally biased region" description="Basic and acidic residues" evidence="1">
    <location>
        <begin position="50"/>
        <end position="60"/>
    </location>
</feature>
<feature type="transmembrane region" description="Helical" evidence="2">
    <location>
        <begin position="466"/>
        <end position="487"/>
    </location>
</feature>
<sequence length="505" mass="54605">MTRNVKVSMAAEDDEKRCQSEVSSHEEIELEQRRLSVEEGRENDVPAGHEATRGGNKAEDDVGGGQMEAPDGGWGWVAAFGSAVIMMLIPVMGPCFGILFSQYLLREGTTSTLNSWIFGIQTFLWNVTSLLVRPLSQEFGWRAVGVIGAFMASLGFTITSFTPSPEFLFFSYSVLGGIGGGMVSCLCFIVVPSYFTRRRGRAHAIMMGGVSTGQIAVPPLTRFLQDTFGDRGATLVFSGLMLHACVAAATFHPVEWHMKARPVKDSQHEKDEASPPISPQANTPTKSSKSLLFVRVAKSTLSDLGILRSRRACIVCVSNALACVNLLYFLMMVPFAMQDAGFSPDVSAWSISAVAVASFFTRLFCSVLSDRSFFSVRAGCVAGCGIMAVSTAIFPLLKSTGWLMANMGLYGIGYGAYISLYSLVIIDVMGLQRLAPMFGTSAFINGITLVIMGPPIGMIRDATQSYAISIWVLAGISVCATLMWTLMGEAIKYDKQRGEEGRPDL</sequence>
<feature type="region of interest" description="Disordered" evidence="1">
    <location>
        <begin position="262"/>
        <end position="285"/>
    </location>
</feature>
<dbReference type="InterPro" id="IPR050327">
    <property type="entry name" value="Proton-linked_MCT"/>
</dbReference>
<name>A0A8J4YA33_CHIOP</name>
<organism evidence="3 4">
    <name type="scientific">Chionoecetes opilio</name>
    <name type="common">Atlantic snow crab</name>
    <name type="synonym">Cancer opilio</name>
    <dbReference type="NCBI Taxonomy" id="41210"/>
    <lineage>
        <taxon>Eukaryota</taxon>
        <taxon>Metazoa</taxon>
        <taxon>Ecdysozoa</taxon>
        <taxon>Arthropoda</taxon>
        <taxon>Crustacea</taxon>
        <taxon>Multicrustacea</taxon>
        <taxon>Malacostraca</taxon>
        <taxon>Eumalacostraca</taxon>
        <taxon>Eucarida</taxon>
        <taxon>Decapoda</taxon>
        <taxon>Pleocyemata</taxon>
        <taxon>Brachyura</taxon>
        <taxon>Eubrachyura</taxon>
        <taxon>Majoidea</taxon>
        <taxon>Majidae</taxon>
        <taxon>Chionoecetes</taxon>
    </lineage>
</organism>
<dbReference type="OrthoDB" id="6377051at2759"/>
<feature type="compositionally biased region" description="Basic and acidic residues" evidence="1">
    <location>
        <begin position="262"/>
        <end position="273"/>
    </location>
</feature>
<feature type="transmembrane region" description="Helical" evidence="2">
    <location>
        <begin position="312"/>
        <end position="334"/>
    </location>
</feature>
<reference evidence="3" key="1">
    <citation type="submission" date="2020-07" db="EMBL/GenBank/DDBJ databases">
        <title>The High-quality genome of the commercially important snow crab, Chionoecetes opilio.</title>
        <authorList>
            <person name="Jeong J.-H."/>
            <person name="Ryu S."/>
        </authorList>
    </citation>
    <scope>NUCLEOTIDE SEQUENCE</scope>
    <source>
        <strain evidence="3">MADBK_172401_WGS</strain>
        <tissue evidence="3">Digestive gland</tissue>
    </source>
</reference>
<dbReference type="Proteomes" id="UP000770661">
    <property type="component" value="Unassembled WGS sequence"/>
</dbReference>
<evidence type="ECO:0000313" key="3">
    <source>
        <dbReference type="EMBL" id="KAG0724178.1"/>
    </source>
</evidence>
<evidence type="ECO:0000256" key="2">
    <source>
        <dbReference type="SAM" id="Phobius"/>
    </source>
</evidence>